<accession>A0A6G8IH21</accession>
<dbReference type="KEGG" id="hcz:G9Q37_09820"/>
<dbReference type="SUPFAM" id="SSF54637">
    <property type="entry name" value="Thioesterase/thiol ester dehydrase-isomerase"/>
    <property type="match status" value="1"/>
</dbReference>
<dbReference type="AlphaFoldDB" id="A0A6G8IH21"/>
<gene>
    <name evidence="1" type="ORF">G9Q37_09820</name>
</gene>
<name>A0A6G8IH21_9BURK</name>
<dbReference type="Pfam" id="PF22817">
    <property type="entry name" value="ApeP-like"/>
    <property type="match status" value="1"/>
</dbReference>
<dbReference type="RefSeq" id="WP_166227021.1">
    <property type="nucleotide sequence ID" value="NZ_CP049989.1"/>
</dbReference>
<protein>
    <submittedName>
        <fullName evidence="1">Hydroxymyristoyl-ACP dehydratase</fullName>
    </submittedName>
</protein>
<sequence>MSPDATLERDAIARRIPHQGRMCLLDRVLHWSASAIECEAWPDPGDTHPLRHEGALSAVHAVEYAAQAMAVHGTLLAGRDDAPKAGYLASVRGVQLHRDTIEAADAPLRIRAERLSGDGGSVLYQFRVEGARGALADGRAAAVLDAAAATGGAA</sequence>
<dbReference type="InterPro" id="IPR016776">
    <property type="entry name" value="ApeP-like_dehydratase"/>
</dbReference>
<reference evidence="1 2" key="1">
    <citation type="submission" date="2020-03" db="EMBL/GenBank/DDBJ databases">
        <title>Hydrogenophaga sp. nov. isolated from cyanobacterial mat.</title>
        <authorList>
            <person name="Thorat V."/>
            <person name="Kirdat K."/>
            <person name="Tiwarekar B."/>
            <person name="Costa E.D."/>
            <person name="Yadav A."/>
        </authorList>
    </citation>
    <scope>NUCLEOTIDE SEQUENCE [LARGE SCALE GENOMIC DNA]</scope>
    <source>
        <strain evidence="1 2">BA0156</strain>
    </source>
</reference>
<proteinExistence type="predicted"/>
<dbReference type="InterPro" id="IPR029069">
    <property type="entry name" value="HotDog_dom_sf"/>
</dbReference>
<dbReference type="Proteomes" id="UP000503162">
    <property type="component" value="Chromosome"/>
</dbReference>
<keyword evidence="2" id="KW-1185">Reference proteome</keyword>
<organism evidence="1 2">
    <name type="scientific">Hydrogenophaga crocea</name>
    <dbReference type="NCBI Taxonomy" id="2716225"/>
    <lineage>
        <taxon>Bacteria</taxon>
        <taxon>Pseudomonadati</taxon>
        <taxon>Pseudomonadota</taxon>
        <taxon>Betaproteobacteria</taxon>
        <taxon>Burkholderiales</taxon>
        <taxon>Comamonadaceae</taxon>
        <taxon>Hydrogenophaga</taxon>
    </lineage>
</organism>
<evidence type="ECO:0000313" key="2">
    <source>
        <dbReference type="Proteomes" id="UP000503162"/>
    </source>
</evidence>
<dbReference type="Gene3D" id="3.10.129.10">
    <property type="entry name" value="Hotdog Thioesterase"/>
    <property type="match status" value="1"/>
</dbReference>
<evidence type="ECO:0000313" key="1">
    <source>
        <dbReference type="EMBL" id="QIM52419.1"/>
    </source>
</evidence>
<dbReference type="EMBL" id="CP049989">
    <property type="protein sequence ID" value="QIM52419.1"/>
    <property type="molecule type" value="Genomic_DNA"/>
</dbReference>